<protein>
    <submittedName>
        <fullName evidence="2">DUF1330 domain-containing protein</fullName>
    </submittedName>
</protein>
<dbReference type="EMBL" id="JBHSGF010000003">
    <property type="protein sequence ID" value="MFC4554864.1"/>
    <property type="molecule type" value="Genomic_DNA"/>
</dbReference>
<dbReference type="Pfam" id="PF07045">
    <property type="entry name" value="DUF1330"/>
    <property type="match status" value="1"/>
</dbReference>
<gene>
    <name evidence="2" type="ORF">ACFO3F_06355</name>
</gene>
<name>A0ABV9D7Z5_9MICO</name>
<keyword evidence="3" id="KW-1185">Reference proteome</keyword>
<dbReference type="Gene3D" id="3.30.70.100">
    <property type="match status" value="1"/>
</dbReference>
<proteinExistence type="predicted"/>
<evidence type="ECO:0000313" key="2">
    <source>
        <dbReference type="EMBL" id="MFC4554864.1"/>
    </source>
</evidence>
<dbReference type="InterPro" id="IPR010753">
    <property type="entry name" value="DUF1330"/>
</dbReference>
<dbReference type="InterPro" id="IPR011008">
    <property type="entry name" value="Dimeric_a/b-barrel"/>
</dbReference>
<reference evidence="3" key="1">
    <citation type="journal article" date="2019" name="Int. J. Syst. Evol. Microbiol.">
        <title>The Global Catalogue of Microorganisms (GCM) 10K type strain sequencing project: providing services to taxonomists for standard genome sequencing and annotation.</title>
        <authorList>
            <consortium name="The Broad Institute Genomics Platform"/>
            <consortium name="The Broad Institute Genome Sequencing Center for Infectious Disease"/>
            <person name="Wu L."/>
            <person name="Ma J."/>
        </authorList>
    </citation>
    <scope>NUCLEOTIDE SEQUENCE [LARGE SCALE GENOMIC DNA]</scope>
    <source>
        <strain evidence="3">JCM 3369</strain>
    </source>
</reference>
<dbReference type="Proteomes" id="UP001595955">
    <property type="component" value="Unassembled WGS sequence"/>
</dbReference>
<evidence type="ECO:0000259" key="1">
    <source>
        <dbReference type="Pfam" id="PF07045"/>
    </source>
</evidence>
<organism evidence="2 3">
    <name type="scientific">Georgenia faecalis</name>
    <dbReference type="NCBI Taxonomy" id="2483799"/>
    <lineage>
        <taxon>Bacteria</taxon>
        <taxon>Bacillati</taxon>
        <taxon>Actinomycetota</taxon>
        <taxon>Actinomycetes</taxon>
        <taxon>Micrococcales</taxon>
        <taxon>Bogoriellaceae</taxon>
        <taxon>Georgenia</taxon>
    </lineage>
</organism>
<comment type="caution">
    <text evidence="2">The sequence shown here is derived from an EMBL/GenBank/DDBJ whole genome shotgun (WGS) entry which is preliminary data.</text>
</comment>
<dbReference type="RefSeq" id="WP_122822860.1">
    <property type="nucleotide sequence ID" value="NZ_CP033325.1"/>
</dbReference>
<accession>A0ABV9D7Z5</accession>
<dbReference type="SUPFAM" id="SSF54909">
    <property type="entry name" value="Dimeric alpha+beta barrel"/>
    <property type="match status" value="1"/>
</dbReference>
<feature type="domain" description="DUF1330" evidence="1">
    <location>
        <begin position="13"/>
        <end position="95"/>
    </location>
</feature>
<sequence>MALELCVLLWSHGDDDALSAYEDRVLALMPRYGGRVVSRVRRVDEGGEGGGPAEVQVIHLPDDAAVQAYLKDPDRLALAETHRQVVARTEVITVRTLTGHLPPTAP</sequence>
<evidence type="ECO:0000313" key="3">
    <source>
        <dbReference type="Proteomes" id="UP001595955"/>
    </source>
</evidence>